<keyword evidence="1" id="KW-0812">Transmembrane</keyword>
<evidence type="ECO:0000313" key="3">
    <source>
        <dbReference type="EMBL" id="AYQ74245.1"/>
    </source>
</evidence>
<dbReference type="RefSeq" id="WP_123042326.1">
    <property type="nucleotide sequence ID" value="NZ_CP033433.1"/>
</dbReference>
<dbReference type="AlphaFoldDB" id="A0A3G3K107"/>
<gene>
    <name evidence="3" type="ORF">EAV92_17735</name>
</gene>
<proteinExistence type="predicted"/>
<name>A0A3G3K107_9BACL</name>
<feature type="domain" description="GAF" evidence="2">
    <location>
        <begin position="109"/>
        <end position="212"/>
    </location>
</feature>
<dbReference type="InterPro" id="IPR029016">
    <property type="entry name" value="GAF-like_dom_sf"/>
</dbReference>
<dbReference type="Proteomes" id="UP000269097">
    <property type="component" value="Chromosome"/>
</dbReference>
<accession>A0A3G3K107</accession>
<keyword evidence="1" id="KW-0472">Membrane</keyword>
<dbReference type="KEGG" id="coh:EAV92_17735"/>
<evidence type="ECO:0000259" key="2">
    <source>
        <dbReference type="Pfam" id="PF13185"/>
    </source>
</evidence>
<keyword evidence="4" id="KW-1185">Reference proteome</keyword>
<sequence>MDGFLKGILDKLPPWFYSVSAVLFLLVLIIFFGMTLFGASRITRAMHSIMSRDRRIEQLHDRLHEAIRRAERQDNVASQLATACGNLSPLLHQLNALRSHLNLMTRMNEIESLAQRCLDTLSSDIKVSAGGRHRCALWVQQEEELLLVFASSGFPKTHPGNRRLHIHRSIAGRCLRKRQMIHVDDVTEDDDWEPNHDSKSPYASLICVPVSTWVVLTVDGIQAMSREVELLCELYGVLFEGIFQEQVNTVQRLAGEHLGEEANASGA</sequence>
<dbReference type="SUPFAM" id="SSF55781">
    <property type="entry name" value="GAF domain-like"/>
    <property type="match status" value="1"/>
</dbReference>
<reference evidence="3 4" key="1">
    <citation type="submission" date="2018-10" db="EMBL/GenBank/DDBJ databases">
        <title>Genome Sequence of Cohnella sp.</title>
        <authorList>
            <person name="Srinivasan S."/>
            <person name="Kim M.K."/>
        </authorList>
    </citation>
    <scope>NUCLEOTIDE SEQUENCE [LARGE SCALE GENOMIC DNA]</scope>
    <source>
        <strain evidence="3 4">18JY8-7</strain>
    </source>
</reference>
<evidence type="ECO:0000256" key="1">
    <source>
        <dbReference type="SAM" id="Phobius"/>
    </source>
</evidence>
<evidence type="ECO:0000313" key="4">
    <source>
        <dbReference type="Proteomes" id="UP000269097"/>
    </source>
</evidence>
<dbReference type="Pfam" id="PF13185">
    <property type="entry name" value="GAF_2"/>
    <property type="match status" value="1"/>
</dbReference>
<organism evidence="3 4">
    <name type="scientific">Cohnella candidum</name>
    <dbReference type="NCBI Taxonomy" id="2674991"/>
    <lineage>
        <taxon>Bacteria</taxon>
        <taxon>Bacillati</taxon>
        <taxon>Bacillota</taxon>
        <taxon>Bacilli</taxon>
        <taxon>Bacillales</taxon>
        <taxon>Paenibacillaceae</taxon>
        <taxon>Cohnella</taxon>
    </lineage>
</organism>
<dbReference type="Gene3D" id="3.30.450.40">
    <property type="match status" value="1"/>
</dbReference>
<keyword evidence="1" id="KW-1133">Transmembrane helix</keyword>
<dbReference type="EMBL" id="CP033433">
    <property type="protein sequence ID" value="AYQ74245.1"/>
    <property type="molecule type" value="Genomic_DNA"/>
</dbReference>
<dbReference type="InterPro" id="IPR003018">
    <property type="entry name" value="GAF"/>
</dbReference>
<feature type="transmembrane region" description="Helical" evidence="1">
    <location>
        <begin position="15"/>
        <end position="39"/>
    </location>
</feature>
<protein>
    <recommendedName>
        <fullName evidence="2">GAF domain-containing protein</fullName>
    </recommendedName>
</protein>